<reference evidence="2 3" key="1">
    <citation type="submission" date="2018-11" db="EMBL/GenBank/DDBJ databases">
        <title>The Potential of Streptomyces as Biocontrol Agents against the Tomato grey mould, Botrytis cinerea (Gray mold) Frontiers in Microbiology.</title>
        <authorList>
            <person name="Li D."/>
        </authorList>
    </citation>
    <scope>NUCLEOTIDE SEQUENCE [LARGE SCALE GENOMIC DNA]</scope>
    <source>
        <strain evidence="2 3">NEAU-LD23</strain>
    </source>
</reference>
<dbReference type="PROSITE" id="PS50075">
    <property type="entry name" value="CARRIER"/>
    <property type="match status" value="1"/>
</dbReference>
<gene>
    <name evidence="2" type="ORF">EEJ42_27210</name>
</gene>
<organism evidence="2 3">
    <name type="scientific">Streptomyces botrytidirepellens</name>
    <dbReference type="NCBI Taxonomy" id="2486417"/>
    <lineage>
        <taxon>Bacteria</taxon>
        <taxon>Bacillati</taxon>
        <taxon>Actinomycetota</taxon>
        <taxon>Actinomycetes</taxon>
        <taxon>Kitasatosporales</taxon>
        <taxon>Streptomycetaceae</taxon>
        <taxon>Streptomyces</taxon>
    </lineage>
</organism>
<evidence type="ECO:0000259" key="1">
    <source>
        <dbReference type="PROSITE" id="PS50075"/>
    </source>
</evidence>
<dbReference type="InterPro" id="IPR036736">
    <property type="entry name" value="ACP-like_sf"/>
</dbReference>
<comment type="caution">
    <text evidence="2">The sequence shown here is derived from an EMBL/GenBank/DDBJ whole genome shotgun (WGS) entry which is preliminary data.</text>
</comment>
<dbReference type="Proteomes" id="UP000275401">
    <property type="component" value="Unassembled WGS sequence"/>
</dbReference>
<dbReference type="InterPro" id="IPR009081">
    <property type="entry name" value="PP-bd_ACP"/>
</dbReference>
<keyword evidence="3" id="KW-1185">Reference proteome</keyword>
<accession>A0A3M8VKR9</accession>
<name>A0A3M8VKR9_9ACTN</name>
<dbReference type="RefSeq" id="WP_123103905.1">
    <property type="nucleotide sequence ID" value="NZ_RIBZ01000316.1"/>
</dbReference>
<evidence type="ECO:0000313" key="2">
    <source>
        <dbReference type="EMBL" id="RNG18238.1"/>
    </source>
</evidence>
<dbReference type="AlphaFoldDB" id="A0A3M8VKR9"/>
<dbReference type="Pfam" id="PF00550">
    <property type="entry name" value="PP-binding"/>
    <property type="match status" value="1"/>
</dbReference>
<sequence>MDTATADLLAFLAASLGTEVGPDDDYFAAGLTDSLFALELVSFVEHRFQLTIEVEDLHLDHFRTATRVLAFVQGKGPEPITSRS</sequence>
<proteinExistence type="predicted"/>
<dbReference type="EMBL" id="RIBZ01000316">
    <property type="protein sequence ID" value="RNG18238.1"/>
    <property type="molecule type" value="Genomic_DNA"/>
</dbReference>
<evidence type="ECO:0000313" key="3">
    <source>
        <dbReference type="Proteomes" id="UP000275401"/>
    </source>
</evidence>
<dbReference type="SUPFAM" id="SSF47336">
    <property type="entry name" value="ACP-like"/>
    <property type="match status" value="1"/>
</dbReference>
<feature type="domain" description="Carrier" evidence="1">
    <location>
        <begin position="1"/>
        <end position="76"/>
    </location>
</feature>
<protein>
    <submittedName>
        <fullName evidence="2">Acyl carrier protein</fullName>
    </submittedName>
</protein>
<dbReference type="Gene3D" id="1.10.1200.10">
    <property type="entry name" value="ACP-like"/>
    <property type="match status" value="1"/>
</dbReference>